<gene>
    <name evidence="1" type="ORF">JCM17844_29110</name>
</gene>
<dbReference type="RefSeq" id="WP_150001399.1">
    <property type="nucleotide sequence ID" value="NZ_BKCL01000016.1"/>
</dbReference>
<dbReference type="AlphaFoldDB" id="A0A5A7MUL9"/>
<name>A0A5A7MUL9_9PROT</name>
<accession>A0A5A7MUL9</accession>
<proteinExistence type="predicted"/>
<evidence type="ECO:0000313" key="1">
    <source>
        <dbReference type="EMBL" id="GEQ99274.1"/>
    </source>
</evidence>
<dbReference type="EMBL" id="BKCL01000016">
    <property type="protein sequence ID" value="GEQ99274.1"/>
    <property type="molecule type" value="Genomic_DNA"/>
</dbReference>
<dbReference type="Proteomes" id="UP000322084">
    <property type="component" value="Unassembled WGS sequence"/>
</dbReference>
<comment type="caution">
    <text evidence="1">The sequence shown here is derived from an EMBL/GenBank/DDBJ whole genome shotgun (WGS) entry which is preliminary data.</text>
</comment>
<organism evidence="1 2">
    <name type="scientific">Iodidimonas gelatinilytica</name>
    <dbReference type="NCBI Taxonomy" id="1236966"/>
    <lineage>
        <taxon>Bacteria</taxon>
        <taxon>Pseudomonadati</taxon>
        <taxon>Pseudomonadota</taxon>
        <taxon>Alphaproteobacteria</taxon>
        <taxon>Iodidimonadales</taxon>
        <taxon>Iodidimonadaceae</taxon>
        <taxon>Iodidimonas</taxon>
    </lineage>
</organism>
<reference evidence="1 2" key="1">
    <citation type="submission" date="2019-09" db="EMBL/GenBank/DDBJ databases">
        <title>NBRP : Genome information of microbial organism related human and environment.</title>
        <authorList>
            <person name="Hattori M."/>
            <person name="Oshima K."/>
            <person name="Inaba H."/>
            <person name="Suda W."/>
            <person name="Sakamoto M."/>
            <person name="Iino T."/>
            <person name="Kitahara M."/>
            <person name="Oshida Y."/>
            <person name="Iida T."/>
            <person name="Kudo T."/>
            <person name="Itoh T."/>
            <person name="Ohkuma M."/>
        </authorList>
    </citation>
    <scope>NUCLEOTIDE SEQUENCE [LARGE SCALE GENOMIC DNA]</scope>
    <source>
        <strain evidence="1 2">Hi-2</strain>
    </source>
</reference>
<evidence type="ECO:0000313" key="2">
    <source>
        <dbReference type="Proteomes" id="UP000322084"/>
    </source>
</evidence>
<protein>
    <submittedName>
        <fullName evidence="1">Uncharacterized protein</fullName>
    </submittedName>
</protein>
<sequence length="92" mass="10345">MSKKLRDFVVTLYPATMERGYFVTRFEFGQDLPRKRVQASSADEIVAEARSFASDHGQPCHAGIRITQGRKPAGFDAKTKSLYFNMDLPEAS</sequence>